<comment type="subcellular location">
    <subcellularLocation>
        <location evidence="1">Nucleus</location>
    </subcellularLocation>
</comment>
<dbReference type="SMART" id="SM00353">
    <property type="entry name" value="HLH"/>
    <property type="match status" value="1"/>
</dbReference>
<keyword evidence="2" id="KW-0805">Transcription regulation</keyword>
<dbReference type="PROSITE" id="PS50888">
    <property type="entry name" value="BHLH"/>
    <property type="match status" value="1"/>
</dbReference>
<dbReference type="GO" id="GO:0000981">
    <property type="term" value="F:DNA-binding transcription factor activity, RNA polymerase II-specific"/>
    <property type="evidence" value="ECO:0007669"/>
    <property type="project" value="TreeGrafter"/>
</dbReference>
<keyword evidence="3" id="KW-0238">DNA-binding</keyword>
<dbReference type="Gene3D" id="4.10.280.10">
    <property type="entry name" value="Helix-loop-helix DNA-binding domain"/>
    <property type="match status" value="1"/>
</dbReference>
<dbReference type="PANTHER" id="PTHR11969">
    <property type="entry name" value="MAX DIMERIZATION, MAD"/>
    <property type="match status" value="1"/>
</dbReference>
<dbReference type="GO" id="GO:0046983">
    <property type="term" value="F:protein dimerization activity"/>
    <property type="evidence" value="ECO:0007669"/>
    <property type="project" value="InterPro"/>
</dbReference>
<sequence length="255" mass="28265">MSIADLLEAARYLEATENVPSLKNGIDSRYSALTSSWSSSNSNHSTLSPPSRLTPSPPAVEILPLSRSKSVSSRRAMKKSRSFKPSRITSIELDRSPPPPSRGGRLTTVTIDDGSKVVVNHNELEKLRRAHLRNCLNSLKQIIPKDPDVNRFTTLGLLMKTKKFIRSLEESERRRIVLKKQLEMEQFTLKSRLQNLISDSDERISQMAAQIARDLANGSLRCRSSSESGDDNDASEGSVSSEDTGPVTDLEALME</sequence>
<evidence type="ECO:0000256" key="4">
    <source>
        <dbReference type="ARBA" id="ARBA00023163"/>
    </source>
</evidence>
<feature type="region of interest" description="Disordered" evidence="6">
    <location>
        <begin position="219"/>
        <end position="255"/>
    </location>
</feature>
<dbReference type="GO" id="GO:0000978">
    <property type="term" value="F:RNA polymerase II cis-regulatory region sequence-specific DNA binding"/>
    <property type="evidence" value="ECO:0007669"/>
    <property type="project" value="TreeGrafter"/>
</dbReference>
<accession>A0A7R8WAV0</accession>
<evidence type="ECO:0000256" key="1">
    <source>
        <dbReference type="ARBA" id="ARBA00004123"/>
    </source>
</evidence>
<organism evidence="7">
    <name type="scientific">Cyprideis torosa</name>
    <dbReference type="NCBI Taxonomy" id="163714"/>
    <lineage>
        <taxon>Eukaryota</taxon>
        <taxon>Metazoa</taxon>
        <taxon>Ecdysozoa</taxon>
        <taxon>Arthropoda</taxon>
        <taxon>Crustacea</taxon>
        <taxon>Oligostraca</taxon>
        <taxon>Ostracoda</taxon>
        <taxon>Podocopa</taxon>
        <taxon>Podocopida</taxon>
        <taxon>Cytherocopina</taxon>
        <taxon>Cytheroidea</taxon>
        <taxon>Cytherideidae</taxon>
        <taxon>Cyprideis</taxon>
    </lineage>
</organism>
<evidence type="ECO:0000256" key="6">
    <source>
        <dbReference type="SAM" id="MobiDB-lite"/>
    </source>
</evidence>
<dbReference type="AlphaFoldDB" id="A0A7R8WAV0"/>
<evidence type="ECO:0000256" key="2">
    <source>
        <dbReference type="ARBA" id="ARBA00023015"/>
    </source>
</evidence>
<keyword evidence="5" id="KW-0539">Nucleus</keyword>
<dbReference type="OrthoDB" id="5920083at2759"/>
<feature type="region of interest" description="Disordered" evidence="6">
    <location>
        <begin position="33"/>
        <end position="105"/>
    </location>
</feature>
<dbReference type="EMBL" id="OB661431">
    <property type="protein sequence ID" value="CAD7228207.1"/>
    <property type="molecule type" value="Genomic_DNA"/>
</dbReference>
<dbReference type="PANTHER" id="PTHR11969:SF54">
    <property type="entry name" value="MAD-LIKE PROTEIN 1"/>
    <property type="match status" value="1"/>
</dbReference>
<evidence type="ECO:0000256" key="3">
    <source>
        <dbReference type="ARBA" id="ARBA00023125"/>
    </source>
</evidence>
<dbReference type="Pfam" id="PF00010">
    <property type="entry name" value="HLH"/>
    <property type="match status" value="1"/>
</dbReference>
<protein>
    <submittedName>
        <fullName evidence="7">Uncharacterized protein</fullName>
    </submittedName>
</protein>
<dbReference type="SUPFAM" id="SSF47459">
    <property type="entry name" value="HLH, helix-loop-helix DNA-binding domain"/>
    <property type="match status" value="1"/>
</dbReference>
<feature type="compositionally biased region" description="Basic residues" evidence="6">
    <location>
        <begin position="75"/>
        <end position="84"/>
    </location>
</feature>
<proteinExistence type="predicted"/>
<gene>
    <name evidence="7" type="ORF">CTOB1V02_LOCUS6096</name>
</gene>
<feature type="compositionally biased region" description="Low complexity" evidence="6">
    <location>
        <begin position="33"/>
        <end position="54"/>
    </location>
</feature>
<dbReference type="InterPro" id="IPR036638">
    <property type="entry name" value="HLH_DNA-bd_sf"/>
</dbReference>
<dbReference type="InterPro" id="IPR011598">
    <property type="entry name" value="bHLH_dom"/>
</dbReference>
<reference evidence="7" key="1">
    <citation type="submission" date="2020-11" db="EMBL/GenBank/DDBJ databases">
        <authorList>
            <person name="Tran Van P."/>
        </authorList>
    </citation>
    <scope>NUCLEOTIDE SEQUENCE</scope>
</reference>
<dbReference type="GO" id="GO:0005634">
    <property type="term" value="C:nucleus"/>
    <property type="evidence" value="ECO:0007669"/>
    <property type="project" value="UniProtKB-SubCell"/>
</dbReference>
<evidence type="ECO:0000313" key="7">
    <source>
        <dbReference type="EMBL" id="CAD7228207.1"/>
    </source>
</evidence>
<name>A0A7R8WAV0_9CRUS</name>
<evidence type="ECO:0000256" key="5">
    <source>
        <dbReference type="ARBA" id="ARBA00023242"/>
    </source>
</evidence>
<keyword evidence="4" id="KW-0804">Transcription</keyword>